<accession>A0A8J3ZHM0</accession>
<dbReference type="GO" id="GO:0003677">
    <property type="term" value="F:DNA binding"/>
    <property type="evidence" value="ECO:0007669"/>
    <property type="project" value="InterPro"/>
</dbReference>
<evidence type="ECO:0000313" key="2">
    <source>
        <dbReference type="EMBL" id="GIJ63067.1"/>
    </source>
</evidence>
<dbReference type="Proteomes" id="UP000612585">
    <property type="component" value="Unassembled WGS sequence"/>
</dbReference>
<gene>
    <name evidence="2" type="ORF">Vau01_105830</name>
</gene>
<dbReference type="GO" id="GO:0006313">
    <property type="term" value="P:DNA transposition"/>
    <property type="evidence" value="ECO:0007669"/>
    <property type="project" value="InterPro"/>
</dbReference>
<keyword evidence="3" id="KW-1185">Reference proteome</keyword>
<dbReference type="InterPro" id="IPR047650">
    <property type="entry name" value="Transpos_IS110"/>
</dbReference>
<sequence length="235" mass="26007">MRVEIAGGLGNREALRILHVCRRHYTDARTATVNLFKSLILTADDELRDQLRDLTTGQQVRQAADLTGTSPNDDTDATSALVRVRRTHLAELAVRILDLNRVLADNLKQIRTLVKAMCPALLNQPGIGPVTAAVALTAWSHPGRVRTEAAFAALAGVNPVPASSGRNVRHRLNRGGDRTLNSAIHTIAKSRQRCHQPTKDYIARRATEGRTPREAIRSLKRYIARQIWRTIQATP</sequence>
<dbReference type="PANTHER" id="PTHR33055:SF16">
    <property type="entry name" value="TRANSPOSASE FOR INSERTION SEQUENCE ELEMENT IS1547"/>
    <property type="match status" value="1"/>
</dbReference>
<dbReference type="AlphaFoldDB" id="A0A8J3ZHM0"/>
<evidence type="ECO:0000259" key="1">
    <source>
        <dbReference type="Pfam" id="PF02371"/>
    </source>
</evidence>
<evidence type="ECO:0000313" key="3">
    <source>
        <dbReference type="Proteomes" id="UP000612585"/>
    </source>
</evidence>
<dbReference type="GO" id="GO:0004803">
    <property type="term" value="F:transposase activity"/>
    <property type="evidence" value="ECO:0007669"/>
    <property type="project" value="InterPro"/>
</dbReference>
<proteinExistence type="predicted"/>
<comment type="caution">
    <text evidence="2">The sequence shown here is derived from an EMBL/GenBank/DDBJ whole genome shotgun (WGS) entry which is preliminary data.</text>
</comment>
<dbReference type="PANTHER" id="PTHR33055">
    <property type="entry name" value="TRANSPOSASE FOR INSERTION SEQUENCE ELEMENT IS1111A"/>
    <property type="match status" value="1"/>
</dbReference>
<dbReference type="InterPro" id="IPR003346">
    <property type="entry name" value="Transposase_20"/>
</dbReference>
<organism evidence="2 3">
    <name type="scientific">Virgisporangium aurantiacum</name>
    <dbReference type="NCBI Taxonomy" id="175570"/>
    <lineage>
        <taxon>Bacteria</taxon>
        <taxon>Bacillati</taxon>
        <taxon>Actinomycetota</taxon>
        <taxon>Actinomycetes</taxon>
        <taxon>Micromonosporales</taxon>
        <taxon>Micromonosporaceae</taxon>
        <taxon>Virgisporangium</taxon>
    </lineage>
</organism>
<dbReference type="EMBL" id="BOPG01000087">
    <property type="protein sequence ID" value="GIJ63067.1"/>
    <property type="molecule type" value="Genomic_DNA"/>
</dbReference>
<feature type="domain" description="Transposase IS116/IS110/IS902 C-terminal" evidence="1">
    <location>
        <begin position="120"/>
        <end position="202"/>
    </location>
</feature>
<protein>
    <recommendedName>
        <fullName evidence="1">Transposase IS116/IS110/IS902 C-terminal domain-containing protein</fullName>
    </recommendedName>
</protein>
<name>A0A8J3ZHM0_9ACTN</name>
<dbReference type="Pfam" id="PF02371">
    <property type="entry name" value="Transposase_20"/>
    <property type="match status" value="1"/>
</dbReference>
<dbReference type="RefSeq" id="WP_204009092.1">
    <property type="nucleotide sequence ID" value="NZ_BOPG01000087.1"/>
</dbReference>
<reference evidence="2" key="1">
    <citation type="submission" date="2021-01" db="EMBL/GenBank/DDBJ databases">
        <title>Whole genome shotgun sequence of Virgisporangium aurantiacum NBRC 16421.</title>
        <authorList>
            <person name="Komaki H."/>
            <person name="Tamura T."/>
        </authorList>
    </citation>
    <scope>NUCLEOTIDE SEQUENCE</scope>
    <source>
        <strain evidence="2">NBRC 16421</strain>
    </source>
</reference>